<dbReference type="CDD" id="cd00063">
    <property type="entry name" value="FN3"/>
    <property type="match status" value="1"/>
</dbReference>
<dbReference type="Pfam" id="PF00041">
    <property type="entry name" value="fn3"/>
    <property type="match status" value="1"/>
</dbReference>
<feature type="region of interest" description="Disordered" evidence="1">
    <location>
        <begin position="94"/>
        <end position="132"/>
    </location>
</feature>
<organism evidence="3">
    <name type="scientific">Oikopleura dioica</name>
    <name type="common">Tunicate</name>
    <dbReference type="NCBI Taxonomy" id="34765"/>
    <lineage>
        <taxon>Eukaryota</taxon>
        <taxon>Metazoa</taxon>
        <taxon>Chordata</taxon>
        <taxon>Tunicata</taxon>
        <taxon>Appendicularia</taxon>
        <taxon>Copelata</taxon>
        <taxon>Oikopleuridae</taxon>
        <taxon>Oikopleura</taxon>
    </lineage>
</organism>
<dbReference type="EMBL" id="FN655695">
    <property type="protein sequence ID" value="CBY39899.1"/>
    <property type="molecule type" value="Genomic_DNA"/>
</dbReference>
<feature type="compositionally biased region" description="Basic and acidic residues" evidence="1">
    <location>
        <begin position="119"/>
        <end position="132"/>
    </location>
</feature>
<dbReference type="SUPFAM" id="SSF49265">
    <property type="entry name" value="Fibronectin type III"/>
    <property type="match status" value="1"/>
</dbReference>
<evidence type="ECO:0000256" key="1">
    <source>
        <dbReference type="SAM" id="MobiDB-lite"/>
    </source>
</evidence>
<sequence>MKHQVCLAQFQDSYSRNYSSTEEAKKTSIDVSWSPISGVTKYILQMKQITHRFHDDDSSFKTAFEGQETNYSFRELKKAAKYRFRIAGLTKDGQSDFSKTCDESTGQDPPTQPSRPIRTRLEKNANFSEEKSRARPLYNVTLEWKAPKETGGSSIVEFKVQQRNADCIPIPCNQNSSQVENKPVGIKFLNRAADEFVAIIFLKILGKKEQQCKNIEEAALEKVALLTSQIALENTINAEQISKLQKDHEKSVAALNSRIVEQSTNLSEFSDALKKSKQVQNELKSEIEERKSIIANFPKRLEKIASENKKKISEEVERRLKPFVEAKNLAESMKFENEEISSGLKKNRLLL</sequence>
<reference evidence="3" key="1">
    <citation type="journal article" date="2010" name="Science">
        <title>Plasticity of animal genome architecture unmasked by rapid evolution of a pelagic tunicate.</title>
        <authorList>
            <person name="Denoeud F."/>
            <person name="Henriet S."/>
            <person name="Mungpakdee S."/>
            <person name="Aury J.M."/>
            <person name="Da Silva C."/>
            <person name="Brinkmann H."/>
            <person name="Mikhaleva J."/>
            <person name="Olsen L.C."/>
            <person name="Jubin C."/>
            <person name="Canestro C."/>
            <person name="Bouquet J.M."/>
            <person name="Danks G."/>
            <person name="Poulain J."/>
            <person name="Campsteijn C."/>
            <person name="Adamski M."/>
            <person name="Cross I."/>
            <person name="Yadetie F."/>
            <person name="Muffato M."/>
            <person name="Louis A."/>
            <person name="Butcher S."/>
            <person name="Tsagkogeorga G."/>
            <person name="Konrad A."/>
            <person name="Singh S."/>
            <person name="Jensen M.F."/>
            <person name="Cong E.H."/>
            <person name="Eikeseth-Otteraa H."/>
            <person name="Noel B."/>
            <person name="Anthouard V."/>
            <person name="Porcel B.M."/>
            <person name="Kachouri-Lafond R."/>
            <person name="Nishino A."/>
            <person name="Ugolini M."/>
            <person name="Chourrout P."/>
            <person name="Nishida H."/>
            <person name="Aasland R."/>
            <person name="Huzurbazar S."/>
            <person name="Westhof E."/>
            <person name="Delsuc F."/>
            <person name="Lehrach H."/>
            <person name="Reinhardt R."/>
            <person name="Weissenbach J."/>
            <person name="Roy S.W."/>
            <person name="Artiguenave F."/>
            <person name="Postlethwait J.H."/>
            <person name="Manak J.R."/>
            <person name="Thompson E.M."/>
            <person name="Jaillon O."/>
            <person name="Du Pasquier L."/>
            <person name="Boudinot P."/>
            <person name="Liberles D.A."/>
            <person name="Volff J.N."/>
            <person name="Philippe H."/>
            <person name="Lenhard B."/>
            <person name="Roest Crollius H."/>
            <person name="Wincker P."/>
            <person name="Chourrout D."/>
        </authorList>
    </citation>
    <scope>NUCLEOTIDE SEQUENCE [LARGE SCALE GENOMIC DNA]</scope>
</reference>
<protein>
    <recommendedName>
        <fullName evidence="2">Fibronectin type-III domain-containing protein</fullName>
    </recommendedName>
</protein>
<feature type="compositionally biased region" description="Polar residues" evidence="1">
    <location>
        <begin position="95"/>
        <end position="109"/>
    </location>
</feature>
<dbReference type="InterPro" id="IPR013783">
    <property type="entry name" value="Ig-like_fold"/>
</dbReference>
<accession>E4YWR6</accession>
<proteinExistence type="predicted"/>
<feature type="domain" description="Fibronectin type-III" evidence="2">
    <location>
        <begin position="14"/>
        <end position="108"/>
    </location>
</feature>
<dbReference type="PROSITE" id="PS50853">
    <property type="entry name" value="FN3"/>
    <property type="match status" value="1"/>
</dbReference>
<dbReference type="Proteomes" id="UP000011014">
    <property type="component" value="Unassembled WGS sequence"/>
</dbReference>
<dbReference type="InterPro" id="IPR003961">
    <property type="entry name" value="FN3_dom"/>
</dbReference>
<gene>
    <name evidence="3" type="ORF">GSOID_T00020498001</name>
</gene>
<name>E4YWR6_OIKDI</name>
<dbReference type="Gene3D" id="2.60.40.10">
    <property type="entry name" value="Immunoglobulins"/>
    <property type="match status" value="1"/>
</dbReference>
<evidence type="ECO:0000313" key="3">
    <source>
        <dbReference type="EMBL" id="CBY39899.1"/>
    </source>
</evidence>
<dbReference type="AlphaFoldDB" id="E4YWR6"/>
<dbReference type="InterPro" id="IPR036116">
    <property type="entry name" value="FN3_sf"/>
</dbReference>
<evidence type="ECO:0000259" key="2">
    <source>
        <dbReference type="PROSITE" id="PS50853"/>
    </source>
</evidence>